<accession>A0A1J4SEH8</accession>
<dbReference type="SUPFAM" id="SSF46689">
    <property type="entry name" value="Homeodomain-like"/>
    <property type="match status" value="1"/>
</dbReference>
<dbReference type="Pfam" id="PF04255">
    <property type="entry name" value="DUF433"/>
    <property type="match status" value="1"/>
</dbReference>
<dbReference type="InterPro" id="IPR007367">
    <property type="entry name" value="DUF433"/>
</dbReference>
<dbReference type="STRING" id="1817893.AUJ66_04395"/>
<reference evidence="1 2" key="1">
    <citation type="journal article" date="2016" name="Environ. Microbiol.">
        <title>Genomic resolution of a cold subsurface aquifer community provides metabolic insights for novel microbes adapted to high CO concentrations.</title>
        <authorList>
            <person name="Probst A.J."/>
            <person name="Castelle C.J."/>
            <person name="Singh A."/>
            <person name="Brown C.T."/>
            <person name="Anantharaman K."/>
            <person name="Sharon I."/>
            <person name="Hug L.A."/>
            <person name="Burstein D."/>
            <person name="Emerson J.B."/>
            <person name="Thomas B.C."/>
            <person name="Banfield J.F."/>
        </authorList>
    </citation>
    <scope>NUCLEOTIDE SEQUENCE [LARGE SCALE GENOMIC DNA]</scope>
    <source>
        <strain evidence="1">CG1_02_38_46</strain>
    </source>
</reference>
<dbReference type="InterPro" id="IPR009057">
    <property type="entry name" value="Homeodomain-like_sf"/>
</dbReference>
<dbReference type="PANTHER" id="PTHR34849">
    <property type="entry name" value="SSL5025 PROTEIN"/>
    <property type="match status" value="1"/>
</dbReference>
<evidence type="ECO:0000313" key="2">
    <source>
        <dbReference type="Proteomes" id="UP000182278"/>
    </source>
</evidence>
<dbReference type="PANTHER" id="PTHR34849:SF3">
    <property type="entry name" value="SSR2962 PROTEIN"/>
    <property type="match status" value="1"/>
</dbReference>
<name>A0A1J4SEH8_9BACT</name>
<protein>
    <submittedName>
        <fullName evidence="1">Antitoxin</fullName>
    </submittedName>
</protein>
<organism evidence="1 2">
    <name type="scientific">Candidatus Desantisbacteria bacterium CG1_02_38_46</name>
    <dbReference type="NCBI Taxonomy" id="1817893"/>
    <lineage>
        <taxon>Bacteria</taxon>
        <taxon>Candidatus Desantisiibacteriota</taxon>
    </lineage>
</organism>
<proteinExistence type="predicted"/>
<dbReference type="EMBL" id="MNUO01000065">
    <property type="protein sequence ID" value="OIN97082.1"/>
    <property type="molecule type" value="Genomic_DNA"/>
</dbReference>
<dbReference type="InterPro" id="IPR036388">
    <property type="entry name" value="WH-like_DNA-bd_sf"/>
</dbReference>
<sequence length="78" mass="8987">MFTRIVVDPTIQHGKPCIKGTRIPVYVVLESLAQGLTYEKIKDEYPFLNEEDIKECILYAAMLTNEEEIVPKMVDVKQ</sequence>
<comment type="caution">
    <text evidence="1">The sequence shown here is derived from an EMBL/GenBank/DDBJ whole genome shotgun (WGS) entry which is preliminary data.</text>
</comment>
<gene>
    <name evidence="1" type="ORF">AUJ66_04395</name>
</gene>
<dbReference type="Proteomes" id="UP000182278">
    <property type="component" value="Unassembled WGS sequence"/>
</dbReference>
<dbReference type="AlphaFoldDB" id="A0A1J4SEH8"/>
<dbReference type="Gene3D" id="1.10.10.10">
    <property type="entry name" value="Winged helix-like DNA-binding domain superfamily/Winged helix DNA-binding domain"/>
    <property type="match status" value="1"/>
</dbReference>
<evidence type="ECO:0000313" key="1">
    <source>
        <dbReference type="EMBL" id="OIN97082.1"/>
    </source>
</evidence>